<dbReference type="EMBL" id="LTDM01000014">
    <property type="protein sequence ID" value="OLS02917.1"/>
    <property type="molecule type" value="Genomic_DNA"/>
</dbReference>
<evidence type="ECO:0000313" key="1">
    <source>
        <dbReference type="EMBL" id="OLS02917.1"/>
    </source>
</evidence>
<gene>
    <name evidence="1" type="ORF">TICRE_10710</name>
</gene>
<sequence length="96" mass="11534">MLTKQQILLKTKRKPRKDIERRFFIDKYNINKIWEVAYLKGTYLIRQYIKNNDNSFCLLGKGSRRNEKELKELGILDFKELTNIQLLQGEKTNGIR</sequence>
<dbReference type="RefSeq" id="WP_075725914.1">
    <property type="nucleotide sequence ID" value="NZ_LTDM01000014.1"/>
</dbReference>
<accession>A0A1U7M6I3</accession>
<protein>
    <submittedName>
        <fullName evidence="1">Uncharacterized protein</fullName>
    </submittedName>
</protein>
<name>A0A1U7M6I3_TISCR</name>
<keyword evidence="2" id="KW-1185">Reference proteome</keyword>
<dbReference type="OrthoDB" id="1829648at2"/>
<comment type="caution">
    <text evidence="1">The sequence shown here is derived from an EMBL/GenBank/DDBJ whole genome shotgun (WGS) entry which is preliminary data.</text>
</comment>
<organism evidence="1 2">
    <name type="scientific">Tissierella creatinophila DSM 6911</name>
    <dbReference type="NCBI Taxonomy" id="1123403"/>
    <lineage>
        <taxon>Bacteria</taxon>
        <taxon>Bacillati</taxon>
        <taxon>Bacillota</taxon>
        <taxon>Tissierellia</taxon>
        <taxon>Tissierellales</taxon>
        <taxon>Tissierellaceae</taxon>
        <taxon>Tissierella</taxon>
    </lineage>
</organism>
<dbReference type="Proteomes" id="UP000186112">
    <property type="component" value="Unassembled WGS sequence"/>
</dbReference>
<proteinExistence type="predicted"/>
<reference evidence="1 2" key="1">
    <citation type="submission" date="2016-02" db="EMBL/GenBank/DDBJ databases">
        <title>Genome sequence of Tissierella creatinophila DSM 6911.</title>
        <authorList>
            <person name="Poehlein A."/>
            <person name="Daniel R."/>
        </authorList>
    </citation>
    <scope>NUCLEOTIDE SEQUENCE [LARGE SCALE GENOMIC DNA]</scope>
    <source>
        <strain evidence="1 2">DSM 6911</strain>
    </source>
</reference>
<evidence type="ECO:0000313" key="2">
    <source>
        <dbReference type="Proteomes" id="UP000186112"/>
    </source>
</evidence>
<dbReference type="AlphaFoldDB" id="A0A1U7M6I3"/>